<proteinExistence type="predicted"/>
<dbReference type="InterPro" id="IPR036265">
    <property type="entry name" value="HIT-like_sf"/>
</dbReference>
<dbReference type="AlphaFoldDB" id="A0A0W8FH51"/>
<evidence type="ECO:0000313" key="1">
    <source>
        <dbReference type="EMBL" id="KUG20180.1"/>
    </source>
</evidence>
<reference evidence="1" key="1">
    <citation type="journal article" date="2015" name="Proc. Natl. Acad. Sci. U.S.A.">
        <title>Networks of energetic and metabolic interactions define dynamics in microbial communities.</title>
        <authorList>
            <person name="Embree M."/>
            <person name="Liu J.K."/>
            <person name="Al-Bassam M.M."/>
            <person name="Zengler K."/>
        </authorList>
    </citation>
    <scope>NUCLEOTIDE SEQUENCE</scope>
</reference>
<dbReference type="EMBL" id="LNQE01001217">
    <property type="protein sequence ID" value="KUG20180.1"/>
    <property type="molecule type" value="Genomic_DNA"/>
</dbReference>
<gene>
    <name evidence="1" type="ORF">ASZ90_010084</name>
</gene>
<name>A0A0W8FH51_9ZZZZ</name>
<organism evidence="1">
    <name type="scientific">hydrocarbon metagenome</name>
    <dbReference type="NCBI Taxonomy" id="938273"/>
    <lineage>
        <taxon>unclassified sequences</taxon>
        <taxon>metagenomes</taxon>
        <taxon>ecological metagenomes</taxon>
    </lineage>
</organism>
<accession>A0A0W8FH51</accession>
<sequence>MDAPAITRLPAIVDALAPADRELFSRLYSCYLVTGRLILPDQIRSRARLRFGEVESQQIVRVTNLRTCESALFNSLRAIRPFQTPRSSHVKETVARAGEGPFARPLEETPCDTFGRIEGAHTITASNVAKYDYLHALIIFKDPDPFVTDEAVIADMLDVAMRWYQEAHRACPAAIYPFFLWNCLWRAGASILHGHAQTLITHVPYSTQIWMDTVQKRYRQRYDADYLEDLVAVHEMLGLGMRCGKARVMAYLTPKKEREVFLIAPKPADLAPAISETLLCYRRMGVESFNAAIFMPPIGQDGTCYARIVDRGDLSSVTSDIGGMELYAGTAVIAADPFRLIEQLGGG</sequence>
<comment type="caution">
    <text evidence="1">The sequence shown here is derived from an EMBL/GenBank/DDBJ whole genome shotgun (WGS) entry which is preliminary data.</text>
</comment>
<dbReference type="SUPFAM" id="SSF54197">
    <property type="entry name" value="HIT-like"/>
    <property type="match status" value="1"/>
</dbReference>
<protein>
    <submittedName>
        <fullName evidence="1">Uncharacterized protein</fullName>
    </submittedName>
</protein>